<proteinExistence type="inferred from homology"/>
<sequence>DPETRQMRPSRKADVALMARVCDALPLIGFYWPMVSAQDYGRTAPLHQCHAGLTNTLKHVRGGMTVPPQLAPYVVEMATAVAGSAEALRERPPICANFCTISPLAQDGHSLDNALTYAEAGIPMSFMAMPTMGSTAPATPLGALVMGDAEVVSGMVLVQLAYPGAPVLHSNIISLMHPRTGDYIAHFPIPLRWMVVQMAHAWGVPSLGGGSVSVDATEIGWSAGLDTASGAMTIPFYGGEICGYLGLMGSSMILHPGHMILQH</sequence>
<comment type="caution">
    <text evidence="4">The sequence shown here is derived from an EMBL/GenBank/DDBJ whole genome shotgun (WGS) entry which is preliminary data.</text>
</comment>
<evidence type="ECO:0000313" key="4">
    <source>
        <dbReference type="EMBL" id="GAG19032.1"/>
    </source>
</evidence>
<organism evidence="4">
    <name type="scientific">marine sediment metagenome</name>
    <dbReference type="NCBI Taxonomy" id="412755"/>
    <lineage>
        <taxon>unclassified sequences</taxon>
        <taxon>metagenomes</taxon>
        <taxon>ecological metagenomes</taxon>
    </lineage>
</organism>
<name>X0W710_9ZZZZ</name>
<feature type="non-terminal residue" evidence="4">
    <location>
        <position position="263"/>
    </location>
</feature>
<evidence type="ECO:0000256" key="3">
    <source>
        <dbReference type="ARBA" id="ARBA00022679"/>
    </source>
</evidence>
<reference evidence="4" key="1">
    <citation type="journal article" date="2014" name="Front. Microbiol.">
        <title>High frequency of phylogenetically diverse reductive dehalogenase-homologous genes in deep subseafloor sedimentary metagenomes.</title>
        <authorList>
            <person name="Kawai M."/>
            <person name="Futagami T."/>
            <person name="Toyoda A."/>
            <person name="Takaki Y."/>
            <person name="Nishi S."/>
            <person name="Hori S."/>
            <person name="Arai W."/>
            <person name="Tsubouchi T."/>
            <person name="Morono Y."/>
            <person name="Uchiyama I."/>
            <person name="Ito T."/>
            <person name="Fujiyama A."/>
            <person name="Inagaki F."/>
            <person name="Takami H."/>
        </authorList>
    </citation>
    <scope>NUCLEOTIDE SEQUENCE</scope>
    <source>
        <strain evidence="4">Expedition CK06-06</strain>
    </source>
</reference>
<dbReference type="Gene3D" id="3.20.20.480">
    <property type="entry name" value="Trimethylamine methyltransferase-like"/>
    <property type="match status" value="1"/>
</dbReference>
<keyword evidence="3" id="KW-0808">Transferase</keyword>
<evidence type="ECO:0008006" key="5">
    <source>
        <dbReference type="Google" id="ProtNLM"/>
    </source>
</evidence>
<comment type="similarity">
    <text evidence="1">Belongs to the trimethylamine methyltransferase family.</text>
</comment>
<evidence type="ECO:0000256" key="1">
    <source>
        <dbReference type="ARBA" id="ARBA00007137"/>
    </source>
</evidence>
<dbReference type="GO" id="GO:0015948">
    <property type="term" value="P:methanogenesis"/>
    <property type="evidence" value="ECO:0007669"/>
    <property type="project" value="InterPro"/>
</dbReference>
<dbReference type="GO" id="GO:0008168">
    <property type="term" value="F:methyltransferase activity"/>
    <property type="evidence" value="ECO:0007669"/>
    <property type="project" value="UniProtKB-KW"/>
</dbReference>
<dbReference type="InterPro" id="IPR038601">
    <property type="entry name" value="MttB-like_sf"/>
</dbReference>
<dbReference type="AlphaFoldDB" id="X0W710"/>
<dbReference type="Pfam" id="PF06253">
    <property type="entry name" value="MTTB"/>
    <property type="match status" value="1"/>
</dbReference>
<protein>
    <recommendedName>
        <fullName evidence="5">Trimethylamine methyltransferase</fullName>
    </recommendedName>
</protein>
<accession>X0W710</accession>
<keyword evidence="2" id="KW-0489">Methyltransferase</keyword>
<dbReference type="GO" id="GO:0032259">
    <property type="term" value="P:methylation"/>
    <property type="evidence" value="ECO:0007669"/>
    <property type="project" value="UniProtKB-KW"/>
</dbReference>
<evidence type="ECO:0000256" key="2">
    <source>
        <dbReference type="ARBA" id="ARBA00022603"/>
    </source>
</evidence>
<dbReference type="EMBL" id="BARS01030199">
    <property type="protein sequence ID" value="GAG19032.1"/>
    <property type="molecule type" value="Genomic_DNA"/>
</dbReference>
<feature type="non-terminal residue" evidence="4">
    <location>
        <position position="1"/>
    </location>
</feature>
<dbReference type="InterPro" id="IPR010426">
    <property type="entry name" value="MTTB_MeTrfase"/>
</dbReference>
<gene>
    <name evidence="4" type="ORF">S01H1_47115</name>
</gene>